<protein>
    <submittedName>
        <fullName evidence="2">Uncharacterized protein</fullName>
    </submittedName>
</protein>
<organism evidence="2 3">
    <name type="scientific">Frankia umida</name>
    <dbReference type="NCBI Taxonomy" id="573489"/>
    <lineage>
        <taxon>Bacteria</taxon>
        <taxon>Bacillati</taxon>
        <taxon>Actinomycetota</taxon>
        <taxon>Actinomycetes</taxon>
        <taxon>Frankiales</taxon>
        <taxon>Frankiaceae</taxon>
        <taxon>Frankia</taxon>
    </lineage>
</organism>
<dbReference type="EMBL" id="JALKFT010000038">
    <property type="protein sequence ID" value="MCK9878594.1"/>
    <property type="molecule type" value="Genomic_DNA"/>
</dbReference>
<comment type="caution">
    <text evidence="2">The sequence shown here is derived from an EMBL/GenBank/DDBJ whole genome shotgun (WGS) entry which is preliminary data.</text>
</comment>
<evidence type="ECO:0000313" key="2">
    <source>
        <dbReference type="EMBL" id="MCK9878594.1"/>
    </source>
</evidence>
<dbReference type="RefSeq" id="WP_248826688.1">
    <property type="nucleotide sequence ID" value="NZ_JALKFT010000038.1"/>
</dbReference>
<keyword evidence="3" id="KW-1185">Reference proteome</keyword>
<evidence type="ECO:0000256" key="1">
    <source>
        <dbReference type="SAM" id="Phobius"/>
    </source>
</evidence>
<proteinExistence type="predicted"/>
<keyword evidence="1" id="KW-1133">Transmembrane helix</keyword>
<keyword evidence="1" id="KW-0812">Transmembrane</keyword>
<accession>A0ABT0K464</accession>
<feature type="transmembrane region" description="Helical" evidence="1">
    <location>
        <begin position="13"/>
        <end position="32"/>
    </location>
</feature>
<gene>
    <name evidence="2" type="ORF">MXD59_22995</name>
</gene>
<evidence type="ECO:0000313" key="3">
    <source>
        <dbReference type="Proteomes" id="UP001201873"/>
    </source>
</evidence>
<name>A0ABT0K464_9ACTN</name>
<feature type="transmembrane region" description="Helical" evidence="1">
    <location>
        <begin position="59"/>
        <end position="80"/>
    </location>
</feature>
<reference evidence="2 3" key="1">
    <citation type="submission" date="2022-04" db="EMBL/GenBank/DDBJ databases">
        <title>Genome diversity in the genus Frankia.</title>
        <authorList>
            <person name="Carlos-Shanley C."/>
            <person name="Hahn D."/>
        </authorList>
    </citation>
    <scope>NUCLEOTIDE SEQUENCE [LARGE SCALE GENOMIC DNA]</scope>
    <source>
        <strain evidence="2 3">Ag45/Mut15</strain>
    </source>
</reference>
<dbReference type="Proteomes" id="UP001201873">
    <property type="component" value="Unassembled WGS sequence"/>
</dbReference>
<keyword evidence="1" id="KW-0472">Membrane</keyword>
<sequence>MNSWIDLDALWKIVVLGLLAGAGLPALFAVGLRAISLPGRGGAATTSGADERILGSNPAGIAAGALCFAIVLAGIGWGIYSVVAGT</sequence>